<comment type="caution">
    <text evidence="1">The sequence shown here is derived from an EMBL/GenBank/DDBJ whole genome shotgun (WGS) entry which is preliminary data.</text>
</comment>
<evidence type="ECO:0000313" key="1">
    <source>
        <dbReference type="EMBL" id="GAG91360.1"/>
    </source>
</evidence>
<name>X1B8B3_9ZZZZ</name>
<proteinExistence type="predicted"/>
<dbReference type="AlphaFoldDB" id="X1B8B3"/>
<sequence>MINKIFTLLISMFVKLTFKERDPDTPYIKENKYMNKKVEIIPKMTYLRYESRSIFSNFKVGIK</sequence>
<reference evidence="1" key="1">
    <citation type="journal article" date="2014" name="Front. Microbiol.">
        <title>High frequency of phylogenetically diverse reductive dehalogenase-homologous genes in deep subseafloor sedimentary metagenomes.</title>
        <authorList>
            <person name="Kawai M."/>
            <person name="Futagami T."/>
            <person name="Toyoda A."/>
            <person name="Takaki Y."/>
            <person name="Nishi S."/>
            <person name="Hori S."/>
            <person name="Arai W."/>
            <person name="Tsubouchi T."/>
            <person name="Morono Y."/>
            <person name="Uchiyama I."/>
            <person name="Ito T."/>
            <person name="Fujiyama A."/>
            <person name="Inagaki F."/>
            <person name="Takami H."/>
        </authorList>
    </citation>
    <scope>NUCLEOTIDE SEQUENCE</scope>
    <source>
        <strain evidence="1">Expedition CK06-06</strain>
    </source>
</reference>
<dbReference type="EMBL" id="BART01027265">
    <property type="protein sequence ID" value="GAG91360.1"/>
    <property type="molecule type" value="Genomic_DNA"/>
</dbReference>
<gene>
    <name evidence="1" type="ORF">S01H4_48372</name>
</gene>
<organism evidence="1">
    <name type="scientific">marine sediment metagenome</name>
    <dbReference type="NCBI Taxonomy" id="412755"/>
    <lineage>
        <taxon>unclassified sequences</taxon>
        <taxon>metagenomes</taxon>
        <taxon>ecological metagenomes</taxon>
    </lineage>
</organism>
<accession>X1B8B3</accession>
<protein>
    <submittedName>
        <fullName evidence="1">Uncharacterized protein</fullName>
    </submittedName>
</protein>